<evidence type="ECO:0000313" key="2">
    <source>
        <dbReference type="EMBL" id="QRV15007.1"/>
    </source>
</evidence>
<keyword evidence="1" id="KW-0812">Transmembrane</keyword>
<dbReference type="AlphaFoldDB" id="A0A8T8E052"/>
<accession>A0A8T8E052</accession>
<dbReference type="Proteomes" id="UP000637819">
    <property type="component" value="Chromosome"/>
</dbReference>
<dbReference type="KEGG" id="hsal:JMJ58_19185"/>
<keyword evidence="3" id="KW-1185">Reference proteome</keyword>
<name>A0A8T8E052_9EURY</name>
<reference evidence="2 3" key="1">
    <citation type="submission" date="2021-01" db="EMBL/GenBank/DDBJ databases">
        <title>Genome Sequence and Methylation Pattern of Haloterrigena salifodinae BOL5-1, An Extremely Halophilic Archaeon from a Bolivian Salt Mine.</title>
        <authorList>
            <person name="DasSarma P."/>
            <person name="Anton B.P."/>
            <person name="DasSarma S.L."/>
            <person name="von Ehrenheim H.A.L."/>
            <person name="Martinez F.L."/>
            <person name="Guzman D."/>
            <person name="Roberts R.J."/>
            <person name="DasSarma S."/>
        </authorList>
    </citation>
    <scope>NUCLEOTIDE SEQUENCE [LARGE SCALE GENOMIC DNA]</scope>
    <source>
        <strain evidence="2 3">BOL5-1</strain>
    </source>
</reference>
<sequence>MNIPEIIVVGDIEMLFLGMALAAGMPRMARRILARRYGTDDEIETDEKCDDCPTPDDCAALGCRRNE</sequence>
<dbReference type="GeneID" id="62877295"/>
<protein>
    <submittedName>
        <fullName evidence="2">Uncharacterized protein</fullName>
    </submittedName>
</protein>
<dbReference type="RefSeq" id="WP_204747624.1">
    <property type="nucleotide sequence ID" value="NZ_CP069188.1"/>
</dbReference>
<feature type="transmembrane region" description="Helical" evidence="1">
    <location>
        <begin position="6"/>
        <end position="26"/>
    </location>
</feature>
<keyword evidence="1" id="KW-0472">Membrane</keyword>
<dbReference type="EMBL" id="CP069188">
    <property type="protein sequence ID" value="QRV15007.1"/>
    <property type="molecule type" value="Genomic_DNA"/>
</dbReference>
<evidence type="ECO:0000313" key="3">
    <source>
        <dbReference type="Proteomes" id="UP000637819"/>
    </source>
</evidence>
<organism evidence="2 3">
    <name type="scientific">Haloterrigena salifodinae</name>
    <dbReference type="NCBI Taxonomy" id="2675099"/>
    <lineage>
        <taxon>Archaea</taxon>
        <taxon>Methanobacteriati</taxon>
        <taxon>Methanobacteriota</taxon>
        <taxon>Stenosarchaea group</taxon>
        <taxon>Halobacteria</taxon>
        <taxon>Halobacteriales</taxon>
        <taxon>Natrialbaceae</taxon>
        <taxon>Haloterrigena</taxon>
    </lineage>
</organism>
<keyword evidence="1" id="KW-1133">Transmembrane helix</keyword>
<evidence type="ECO:0000256" key="1">
    <source>
        <dbReference type="SAM" id="Phobius"/>
    </source>
</evidence>
<gene>
    <name evidence="2" type="ORF">JMJ58_19185</name>
</gene>
<proteinExistence type="predicted"/>